<proteinExistence type="predicted"/>
<comment type="caution">
    <text evidence="2">The sequence shown here is derived from an EMBL/GenBank/DDBJ whole genome shotgun (WGS) entry which is preliminary data.</text>
</comment>
<reference evidence="2" key="2">
    <citation type="submission" date="2021-02" db="EMBL/GenBank/DDBJ databases">
        <authorList>
            <person name="Kimball J.A."/>
            <person name="Haas M.W."/>
            <person name="Macchietto M."/>
            <person name="Kono T."/>
            <person name="Duquette J."/>
            <person name="Shao M."/>
        </authorList>
    </citation>
    <scope>NUCLEOTIDE SEQUENCE</scope>
    <source>
        <tissue evidence="2">Fresh leaf tissue</tissue>
    </source>
</reference>
<reference evidence="2" key="1">
    <citation type="journal article" date="2021" name="bioRxiv">
        <title>Whole Genome Assembly and Annotation of Northern Wild Rice, Zizania palustris L., Supports a Whole Genome Duplication in the Zizania Genus.</title>
        <authorList>
            <person name="Haas M."/>
            <person name="Kono T."/>
            <person name="Macchietto M."/>
            <person name="Millas R."/>
            <person name="McGilp L."/>
            <person name="Shao M."/>
            <person name="Duquette J."/>
            <person name="Hirsch C.N."/>
            <person name="Kimball J."/>
        </authorList>
    </citation>
    <scope>NUCLEOTIDE SEQUENCE</scope>
    <source>
        <tissue evidence="2">Fresh leaf tissue</tissue>
    </source>
</reference>
<name>A0A8J5VIK5_ZIZPA</name>
<organism evidence="2 3">
    <name type="scientific">Zizania palustris</name>
    <name type="common">Northern wild rice</name>
    <dbReference type="NCBI Taxonomy" id="103762"/>
    <lineage>
        <taxon>Eukaryota</taxon>
        <taxon>Viridiplantae</taxon>
        <taxon>Streptophyta</taxon>
        <taxon>Embryophyta</taxon>
        <taxon>Tracheophyta</taxon>
        <taxon>Spermatophyta</taxon>
        <taxon>Magnoliopsida</taxon>
        <taxon>Liliopsida</taxon>
        <taxon>Poales</taxon>
        <taxon>Poaceae</taxon>
        <taxon>BOP clade</taxon>
        <taxon>Oryzoideae</taxon>
        <taxon>Oryzeae</taxon>
        <taxon>Zizaniinae</taxon>
        <taxon>Zizania</taxon>
    </lineage>
</organism>
<evidence type="ECO:0000313" key="3">
    <source>
        <dbReference type="Proteomes" id="UP000729402"/>
    </source>
</evidence>
<evidence type="ECO:0000313" key="2">
    <source>
        <dbReference type="EMBL" id="KAG8069225.1"/>
    </source>
</evidence>
<feature type="region of interest" description="Disordered" evidence="1">
    <location>
        <begin position="84"/>
        <end position="124"/>
    </location>
</feature>
<evidence type="ECO:0000256" key="1">
    <source>
        <dbReference type="SAM" id="MobiDB-lite"/>
    </source>
</evidence>
<dbReference type="AlphaFoldDB" id="A0A8J5VIK5"/>
<gene>
    <name evidence="2" type="ORF">GUJ93_ZPchr0005g14503</name>
</gene>
<accession>A0A8J5VIK5</accession>
<dbReference type="EMBL" id="JAAALK010000284">
    <property type="protein sequence ID" value="KAG8069225.1"/>
    <property type="molecule type" value="Genomic_DNA"/>
</dbReference>
<protein>
    <submittedName>
        <fullName evidence="2">Uncharacterized protein</fullName>
    </submittedName>
</protein>
<dbReference type="Proteomes" id="UP000729402">
    <property type="component" value="Unassembled WGS sequence"/>
</dbReference>
<sequence>MAMHPLFVDLVGQLPFFGSSGHLLAASSSYIHLLSMSTPPSLSVFTYLTLPYQATALHSPLFVPTAATSSGSLYLLPWTRGRSGMAERGHRRGLTVEGQSRGGNRGVTTGQHTMRLRSGAGSGR</sequence>
<keyword evidence="3" id="KW-1185">Reference proteome</keyword>